<gene>
    <name evidence="6" type="ORF">LZ538_08385</name>
</gene>
<dbReference type="RefSeq" id="WP_249831527.1">
    <property type="nucleotide sequence ID" value="NZ_JAMGBE010000002.1"/>
</dbReference>
<sequence length="616" mass="66302">MGRHSVRAQTSSSRIDHINASKQPVTTTPTATDPVPLTPIADAADFNSHFRWENVPGLNTIITDLLGTEPRDGKLVIPHGDNVPGTIRWQLDAGVEINLRPGGDSGIINFGFMDATRFPGRNNNPHFYGEGQGYAPFTEAQKAAARIAVQNWDDFIAPEFQEVSVGPGVKGWAQNSADIWLANTFTGPAQAWAYYPGGSRIASDVWIADPRANGSNGQLNPGFYGLLTLNHELGHSLGLLHPGSYNFGDDTDGDGVPDPINYTTDAEYFQDSTQFTIMSYFGGEETGQQPVDWNVFRYVYPSTPMVDDIFVVQQKYGAEMNTRTGDTVYGFNSTADVTNEAMKFHTGEMSTMFTIWDAGGNDTLDLSGYYTNSVIDLREGAYSSAGGWGAYDPAVAGTNPLDLTAAQVLAIIDATNKAAGFTSGRPAPANYYPEYFYDLYLQGGVQLRDANGVLQVDDDGNPIYINEGISWKDITGSGPDGANFLMQQNIGIAYGAIIENAIGGHGDDRINGNQAENHFTGGAGADTFVIADYSGVISDPTDTTDWSKTVVDTSVDTIMDFNHAEGDKVDLASFGHDTVTNVQYNGTDLTFSANGHDYAVHVLGAGFDPNTDIVYG</sequence>
<keyword evidence="3" id="KW-0677">Repeat</keyword>
<dbReference type="SMART" id="SM00235">
    <property type="entry name" value="ZnMc"/>
    <property type="match status" value="1"/>
</dbReference>
<dbReference type="InterPro" id="IPR013858">
    <property type="entry name" value="Peptidase_M10B_C"/>
</dbReference>
<evidence type="ECO:0000313" key="6">
    <source>
        <dbReference type="EMBL" id="MCL6730070.1"/>
    </source>
</evidence>
<name>A0ABT0S3F0_9SPHN</name>
<evidence type="ECO:0000256" key="2">
    <source>
        <dbReference type="ARBA" id="ARBA00022525"/>
    </source>
</evidence>
<evidence type="ECO:0000313" key="7">
    <source>
        <dbReference type="Proteomes" id="UP001165342"/>
    </source>
</evidence>
<evidence type="ECO:0000259" key="5">
    <source>
        <dbReference type="SMART" id="SM00235"/>
    </source>
</evidence>
<dbReference type="Gene3D" id="3.40.390.10">
    <property type="entry name" value="Collagenase (Catalytic Domain)"/>
    <property type="match status" value="1"/>
</dbReference>
<feature type="domain" description="Peptidase metallopeptidase" evidence="5">
    <location>
        <begin position="114"/>
        <end position="302"/>
    </location>
</feature>
<dbReference type="InterPro" id="IPR034033">
    <property type="entry name" value="Serralysin-like"/>
</dbReference>
<dbReference type="InterPro" id="IPR006026">
    <property type="entry name" value="Peptidase_Metallo"/>
</dbReference>
<comment type="subcellular location">
    <subcellularLocation>
        <location evidence="1">Secreted</location>
    </subcellularLocation>
</comment>
<dbReference type="SUPFAM" id="SSF55486">
    <property type="entry name" value="Metalloproteases ('zincins'), catalytic domain"/>
    <property type="match status" value="1"/>
</dbReference>
<proteinExistence type="predicted"/>
<evidence type="ECO:0000256" key="3">
    <source>
        <dbReference type="ARBA" id="ARBA00022737"/>
    </source>
</evidence>
<reference evidence="6" key="1">
    <citation type="submission" date="2022-05" db="EMBL/GenBank/DDBJ databases">
        <authorList>
            <person name="Jo J.-H."/>
            <person name="Im W.-T."/>
        </authorList>
    </citation>
    <scope>NUCLEOTIDE SEQUENCE</scope>
    <source>
        <strain evidence="6">SE220</strain>
    </source>
</reference>
<dbReference type="InterPro" id="IPR011049">
    <property type="entry name" value="Serralysin-like_metalloprot_C"/>
</dbReference>
<keyword evidence="7" id="KW-1185">Reference proteome</keyword>
<keyword evidence="2" id="KW-0964">Secreted</keyword>
<dbReference type="InterPro" id="IPR024079">
    <property type="entry name" value="MetalloPept_cat_dom_sf"/>
</dbReference>
<dbReference type="CDD" id="cd04277">
    <property type="entry name" value="ZnMc_serralysin_like"/>
    <property type="match status" value="1"/>
</dbReference>
<feature type="compositionally biased region" description="Low complexity" evidence="4">
    <location>
        <begin position="24"/>
        <end position="39"/>
    </location>
</feature>
<dbReference type="SUPFAM" id="SSF51120">
    <property type="entry name" value="beta-Roll"/>
    <property type="match status" value="1"/>
</dbReference>
<dbReference type="EMBL" id="JAMGBE010000002">
    <property type="protein sequence ID" value="MCL6730070.1"/>
    <property type="molecule type" value="Genomic_DNA"/>
</dbReference>
<dbReference type="Gene3D" id="2.150.10.10">
    <property type="entry name" value="Serralysin-like metalloprotease, C-terminal"/>
    <property type="match status" value="2"/>
</dbReference>
<accession>A0ABT0S3F0</accession>
<evidence type="ECO:0000256" key="4">
    <source>
        <dbReference type="SAM" id="MobiDB-lite"/>
    </source>
</evidence>
<comment type="caution">
    <text evidence="6">The sequence shown here is derived from an EMBL/GenBank/DDBJ whole genome shotgun (WGS) entry which is preliminary data.</text>
</comment>
<dbReference type="Pfam" id="PF08548">
    <property type="entry name" value="Peptidase_M10_C"/>
    <property type="match status" value="2"/>
</dbReference>
<dbReference type="Proteomes" id="UP001165342">
    <property type="component" value="Unassembled WGS sequence"/>
</dbReference>
<feature type="region of interest" description="Disordered" evidence="4">
    <location>
        <begin position="1"/>
        <end position="39"/>
    </location>
</feature>
<protein>
    <submittedName>
        <fullName evidence="6">M10 family metallopeptidase C-terminal domain-containing protein</fullName>
    </submittedName>
</protein>
<organism evidence="6 7">
    <name type="scientific">Sphingomonas hankyongi</name>
    <dbReference type="NCBI Taxonomy" id="2908209"/>
    <lineage>
        <taxon>Bacteria</taxon>
        <taxon>Pseudomonadati</taxon>
        <taxon>Pseudomonadota</taxon>
        <taxon>Alphaproteobacteria</taxon>
        <taxon>Sphingomonadales</taxon>
        <taxon>Sphingomonadaceae</taxon>
        <taxon>Sphingomonas</taxon>
    </lineage>
</organism>
<evidence type="ECO:0000256" key="1">
    <source>
        <dbReference type="ARBA" id="ARBA00004613"/>
    </source>
</evidence>